<dbReference type="Proteomes" id="UP001605036">
    <property type="component" value="Unassembled WGS sequence"/>
</dbReference>
<dbReference type="GO" id="GO:0032259">
    <property type="term" value="P:methylation"/>
    <property type="evidence" value="ECO:0007669"/>
    <property type="project" value="UniProtKB-KW"/>
</dbReference>
<protein>
    <recommendedName>
        <fullName evidence="6">Hcy-binding domain-containing protein</fullName>
    </recommendedName>
</protein>
<sequence>MALVDAYAPPGHAFSNVADLVRNSGGCAVIDGGFAVQLEHHGAQVKTPLWTALCLITSPELVTQVHRDYLEAGAQVVLTSSYQATLPGFESQGYTREQGREFLRRSVELAVQVRDDFWNDYQERLKKGEVPPGQYSRALVGASIGSYGAYLADGSEYSGDYGPEMTLEKLKEFHRERLLILAGAGPDLIALETIPSYVEAQALVEILEEEDLKIPAWLSYISKDGKNVVRGDSIKSCAELVERSSKVVAFGINCTPPSLCGELICAARKVTSKPIVVYPNRGEDWDAEKKEWIPSTGATDEDFVNYIEVWRKAGANLIGGCCQTTPATVRAIAGALHPHEHLGSCAH</sequence>
<dbReference type="FunFam" id="3.20.20.330:FF:000002">
    <property type="entry name" value="Homocysteine S-methyltransferase"/>
    <property type="match status" value="1"/>
</dbReference>
<evidence type="ECO:0000256" key="4">
    <source>
        <dbReference type="ARBA" id="ARBA00022833"/>
    </source>
</evidence>
<dbReference type="InterPro" id="IPR017226">
    <property type="entry name" value="BHMT-like"/>
</dbReference>
<evidence type="ECO:0000313" key="7">
    <source>
        <dbReference type="EMBL" id="KAL2613379.1"/>
    </source>
</evidence>
<dbReference type="GO" id="GO:0046872">
    <property type="term" value="F:metal ion binding"/>
    <property type="evidence" value="ECO:0007669"/>
    <property type="project" value="UniProtKB-KW"/>
</dbReference>
<dbReference type="PIRSF" id="PIRSF037505">
    <property type="entry name" value="Betaine_HMT"/>
    <property type="match status" value="1"/>
</dbReference>
<evidence type="ECO:0000256" key="1">
    <source>
        <dbReference type="ARBA" id="ARBA00022603"/>
    </source>
</evidence>
<dbReference type="PANTHER" id="PTHR46015">
    <property type="entry name" value="ZGC:172121"/>
    <property type="match status" value="1"/>
</dbReference>
<name>A0ABD1XX52_9MARC</name>
<keyword evidence="4 5" id="KW-0862">Zinc</keyword>
<dbReference type="AlphaFoldDB" id="A0ABD1XX52"/>
<accession>A0ABD1XX52</accession>
<keyword evidence="3 5" id="KW-0479">Metal-binding</keyword>
<reference evidence="7 8" key="1">
    <citation type="submission" date="2024-09" db="EMBL/GenBank/DDBJ databases">
        <title>Chromosome-scale assembly of Riccia fluitans.</title>
        <authorList>
            <person name="Paukszto L."/>
            <person name="Sawicki J."/>
            <person name="Karawczyk K."/>
            <person name="Piernik-Szablinska J."/>
            <person name="Szczecinska M."/>
            <person name="Mazdziarz M."/>
        </authorList>
    </citation>
    <scope>NUCLEOTIDE SEQUENCE [LARGE SCALE GENOMIC DNA]</scope>
    <source>
        <strain evidence="7">Rf_01</strain>
        <tissue evidence="7">Aerial parts of the thallus</tissue>
    </source>
</reference>
<gene>
    <name evidence="7" type="ORF">R1flu_025071</name>
</gene>
<feature type="domain" description="Hcy-binding" evidence="6">
    <location>
        <begin position="16"/>
        <end position="336"/>
    </location>
</feature>
<dbReference type="GO" id="GO:0008168">
    <property type="term" value="F:methyltransferase activity"/>
    <property type="evidence" value="ECO:0007669"/>
    <property type="project" value="UniProtKB-UniRule"/>
</dbReference>
<dbReference type="PANTHER" id="PTHR46015:SF1">
    <property type="entry name" value="HOMOCYSTEINE S-METHYLTRANSFERASE-LIKE ISOFORM 1"/>
    <property type="match status" value="1"/>
</dbReference>
<evidence type="ECO:0000256" key="2">
    <source>
        <dbReference type="ARBA" id="ARBA00022679"/>
    </source>
</evidence>
<dbReference type="InterPro" id="IPR003726">
    <property type="entry name" value="HCY_dom"/>
</dbReference>
<dbReference type="PROSITE" id="PS50970">
    <property type="entry name" value="HCY"/>
    <property type="match status" value="1"/>
</dbReference>
<feature type="binding site" evidence="5">
    <location>
        <position position="322"/>
    </location>
    <ligand>
        <name>Zn(2+)</name>
        <dbReference type="ChEBI" id="CHEBI:29105"/>
    </ligand>
</feature>
<evidence type="ECO:0000313" key="8">
    <source>
        <dbReference type="Proteomes" id="UP001605036"/>
    </source>
</evidence>
<dbReference type="Pfam" id="PF02574">
    <property type="entry name" value="S-methyl_trans"/>
    <property type="match status" value="1"/>
</dbReference>
<feature type="binding site" evidence="5">
    <location>
        <position position="254"/>
    </location>
    <ligand>
        <name>Zn(2+)</name>
        <dbReference type="ChEBI" id="CHEBI:29105"/>
    </ligand>
</feature>
<dbReference type="EMBL" id="JBHFFA010000007">
    <property type="protein sequence ID" value="KAL2613379.1"/>
    <property type="molecule type" value="Genomic_DNA"/>
</dbReference>
<comment type="caution">
    <text evidence="7">The sequence shown here is derived from an EMBL/GenBank/DDBJ whole genome shotgun (WGS) entry which is preliminary data.</text>
</comment>
<evidence type="ECO:0000256" key="5">
    <source>
        <dbReference type="PROSITE-ProRule" id="PRU00333"/>
    </source>
</evidence>
<dbReference type="InterPro" id="IPR036589">
    <property type="entry name" value="HCY_dom_sf"/>
</dbReference>
<proteinExistence type="predicted"/>
<dbReference type="SUPFAM" id="SSF82282">
    <property type="entry name" value="Homocysteine S-methyltransferase"/>
    <property type="match status" value="1"/>
</dbReference>
<evidence type="ECO:0000259" key="6">
    <source>
        <dbReference type="PROSITE" id="PS50970"/>
    </source>
</evidence>
<evidence type="ECO:0000256" key="3">
    <source>
        <dbReference type="ARBA" id="ARBA00022723"/>
    </source>
</evidence>
<feature type="binding site" evidence="5">
    <location>
        <position position="321"/>
    </location>
    <ligand>
        <name>Zn(2+)</name>
        <dbReference type="ChEBI" id="CHEBI:29105"/>
    </ligand>
</feature>
<comment type="cofactor">
    <cofactor evidence="5">
        <name>Zn(2+)</name>
        <dbReference type="ChEBI" id="CHEBI:29105"/>
    </cofactor>
</comment>
<keyword evidence="1 5" id="KW-0489">Methyltransferase</keyword>
<dbReference type="InterPro" id="IPR051486">
    <property type="entry name" value="Hcy_S-methyltransferase"/>
</dbReference>
<keyword evidence="8" id="KW-1185">Reference proteome</keyword>
<dbReference type="Gene3D" id="3.20.20.330">
    <property type="entry name" value="Homocysteine-binding-like domain"/>
    <property type="match status" value="1"/>
</dbReference>
<dbReference type="NCBIfam" id="NF007020">
    <property type="entry name" value="PRK09485.1"/>
    <property type="match status" value="1"/>
</dbReference>
<organism evidence="7 8">
    <name type="scientific">Riccia fluitans</name>
    <dbReference type="NCBI Taxonomy" id="41844"/>
    <lineage>
        <taxon>Eukaryota</taxon>
        <taxon>Viridiplantae</taxon>
        <taxon>Streptophyta</taxon>
        <taxon>Embryophyta</taxon>
        <taxon>Marchantiophyta</taxon>
        <taxon>Marchantiopsida</taxon>
        <taxon>Marchantiidae</taxon>
        <taxon>Marchantiales</taxon>
        <taxon>Ricciaceae</taxon>
        <taxon>Riccia</taxon>
    </lineage>
</organism>
<keyword evidence="2 5" id="KW-0808">Transferase</keyword>